<keyword evidence="3" id="KW-1185">Reference proteome</keyword>
<accession>A0A927BB44</accession>
<name>A0A927BB44_9BACT</name>
<comment type="caution">
    <text evidence="2">The sequence shown here is derived from an EMBL/GenBank/DDBJ whole genome shotgun (WGS) entry which is preliminary data.</text>
</comment>
<dbReference type="AlphaFoldDB" id="A0A927BB44"/>
<feature type="region of interest" description="Disordered" evidence="1">
    <location>
        <begin position="612"/>
        <end position="640"/>
    </location>
</feature>
<reference evidence="2" key="1">
    <citation type="submission" date="2020-09" db="EMBL/GenBank/DDBJ databases">
        <authorList>
            <person name="Kim M.K."/>
        </authorList>
    </citation>
    <scope>NUCLEOTIDE SEQUENCE</scope>
    <source>
        <strain evidence="2">BT664</strain>
    </source>
</reference>
<evidence type="ECO:0008006" key="4">
    <source>
        <dbReference type="Google" id="ProtNLM"/>
    </source>
</evidence>
<dbReference type="RefSeq" id="WP_191004299.1">
    <property type="nucleotide sequence ID" value="NZ_JACXAD010000005.1"/>
</dbReference>
<evidence type="ECO:0000313" key="3">
    <source>
        <dbReference type="Proteomes" id="UP000612233"/>
    </source>
</evidence>
<dbReference type="EMBL" id="JACXAD010000005">
    <property type="protein sequence ID" value="MBD2767482.1"/>
    <property type="molecule type" value="Genomic_DNA"/>
</dbReference>
<gene>
    <name evidence="2" type="ORF">IC235_06205</name>
</gene>
<evidence type="ECO:0000256" key="1">
    <source>
        <dbReference type="SAM" id="MobiDB-lite"/>
    </source>
</evidence>
<feature type="compositionally biased region" description="Low complexity" evidence="1">
    <location>
        <begin position="613"/>
        <end position="637"/>
    </location>
</feature>
<organism evidence="2 3">
    <name type="scientific">Hymenobacter montanus</name>
    <dbReference type="NCBI Taxonomy" id="2771359"/>
    <lineage>
        <taxon>Bacteria</taxon>
        <taxon>Pseudomonadati</taxon>
        <taxon>Bacteroidota</taxon>
        <taxon>Cytophagia</taxon>
        <taxon>Cytophagales</taxon>
        <taxon>Hymenobacteraceae</taxon>
        <taxon>Hymenobacter</taxon>
    </lineage>
</organism>
<dbReference type="Proteomes" id="UP000612233">
    <property type="component" value="Unassembled WGS sequence"/>
</dbReference>
<protein>
    <recommendedName>
        <fullName evidence="4">T9SS type A sorting domain-containing protein</fullName>
    </recommendedName>
</protein>
<proteinExistence type="predicted"/>
<sequence length="1142" mass="125647">MTTRRVPFAHGWRLLLAALLLLAYLPGWAQPVPIRSLRELPLPKELRLASRPAPQAVLAPYEQFTGGSLTDFQGNGLAFTPSGSWRITNGQATTGTYQPDQLAELVSEPFRLDTALRDHANALMGFALYFDERYELETGHDYGSVYLQYQLPDQSWSAWTLLSQRTGLSPRTRITYLSLRDPALWHRQVRVKFSLQSDCATQFEGWSLDNVTLRQIVTTPEIRTALVPLPVAPPMAPPMVPFVPYRPGGLNLRTPINGLQRLFVPALDRLLENPCRLDVTYVINGSHILYNSIVQDLPQLVNNNLDELAQLLQEARQTSCKRVRVLVAGGQQSNQSTGEPYNYYLVGAGQAGSNQHANLQQTDLADLKQKVLAKLATKNEQNTIPPQNGAFILRGYLDTYFAAAPEPGVKRVVVIVNNSDEFENFDFTHGPRVTAQQLRAQLQAKGVTLIVNTPPQLANRFGPGVLQQAAAQNYQDRDPKYMLLDLAAAGACTPQDETCQDPGLVIKLFGTTTPQDDNLNVGGILPGVVQVRNPRGELELSSPDNNLLLSTKILDNGELDNPQATLRVPLTATDTLTRFYVTPAKESYTFDPQHNYKADLVAKVYESARAAQRPAATMRPSAATTTSTTTPTNVNTPSGGNVVASGTQAVAITDELVLYRGVNALSSLYAEAQQGRVTASGWGREGAHASPLRHHITGTNFSIFTSWSLAYPVAAKFAIKPFFVPVGQPTKEEGAILQLRIDPAQTVKSPNIVINEQEVLVIGPIETKNIELVKRTDYFNDPTNYSLDNDGKRKAMARLRSIFHGNQWPGMPAVAAQPCWFVGERWGDLLRNQGGIEVYLVTGGVETPLLNGGVNNWSTDATGLLSLNLGRPLTVAERVKIRATYQNHRFEGTSTARHPVIYLNNNPSNLVIQHNSPNSPLVENHPIPNGINRTFELGARVEQSEVDVNGNRFSIDPLGPDPVEAELERVEFLLDGTPIPLWTGIAPERQNDPLNLGFYTKWTPTENRTYVFKPRAYLKDGTMIEDHKPLNIHVGAPLSPRSSAPLSAAAGQIRSDNSVAVYPNPFQETFTLAYDLPQADEVSVLLQPLTGGRAQPLLTDKKQPAGRQQFTVRSGGVAAGLYLLIVRGKHGYEQRQKLIKLP</sequence>
<evidence type="ECO:0000313" key="2">
    <source>
        <dbReference type="EMBL" id="MBD2767482.1"/>
    </source>
</evidence>